<dbReference type="InterPro" id="IPR009061">
    <property type="entry name" value="DNA-bd_dom_put_sf"/>
</dbReference>
<evidence type="ECO:0000313" key="4">
    <source>
        <dbReference type="Proteomes" id="UP000007460"/>
    </source>
</evidence>
<dbReference type="eggNOG" id="COG0789">
    <property type="taxonomic scope" value="Bacteria"/>
</dbReference>
<dbReference type="EMBL" id="CP001751">
    <property type="protein sequence ID" value="ADE38417.1"/>
    <property type="molecule type" value="Genomic_DNA"/>
</dbReference>
<dbReference type="GO" id="GO:0016993">
    <property type="term" value="F:precorrin-8X methylmutase activity"/>
    <property type="evidence" value="ECO:0007669"/>
    <property type="project" value="UniProtKB-EC"/>
</dbReference>
<dbReference type="SUPFAM" id="SSF46955">
    <property type="entry name" value="Putative DNA-binding domain"/>
    <property type="match status" value="1"/>
</dbReference>
<accession>D5BPD5</accession>
<proteinExistence type="predicted"/>
<dbReference type="PANTHER" id="PTHR30204:SF15">
    <property type="entry name" value="BLL5018 PROTEIN"/>
    <property type="match status" value="1"/>
</dbReference>
<protein>
    <submittedName>
        <fullName evidence="3">Transcriptional Regulator, MerR family</fullName>
        <ecNumber evidence="3">5.4.99.61</ecNumber>
    </submittedName>
</protein>
<dbReference type="Gene3D" id="1.10.1660.10">
    <property type="match status" value="1"/>
</dbReference>
<gene>
    <name evidence="3" type="ordered locus">SAR116_0174</name>
</gene>
<dbReference type="HOGENOM" id="CLU_045945_4_1_5"/>
<dbReference type="OrthoDB" id="9810140at2"/>
<keyword evidence="4" id="KW-1185">Reference proteome</keyword>
<dbReference type="GO" id="GO:0003677">
    <property type="term" value="F:DNA binding"/>
    <property type="evidence" value="ECO:0007669"/>
    <property type="project" value="UniProtKB-KW"/>
</dbReference>
<dbReference type="Pfam" id="PF13411">
    <property type="entry name" value="MerR_1"/>
    <property type="match status" value="1"/>
</dbReference>
<evidence type="ECO:0000259" key="2">
    <source>
        <dbReference type="PROSITE" id="PS50937"/>
    </source>
</evidence>
<dbReference type="Proteomes" id="UP000007460">
    <property type="component" value="Chromosome"/>
</dbReference>
<feature type="domain" description="HTH merR-type" evidence="2">
    <location>
        <begin position="11"/>
        <end position="79"/>
    </location>
</feature>
<dbReference type="KEGG" id="apb:SAR116_0174"/>
<dbReference type="SMART" id="SM00422">
    <property type="entry name" value="HTH_MERR"/>
    <property type="match status" value="1"/>
</dbReference>
<dbReference type="InterPro" id="IPR047057">
    <property type="entry name" value="MerR_fam"/>
</dbReference>
<evidence type="ECO:0000256" key="1">
    <source>
        <dbReference type="ARBA" id="ARBA00023125"/>
    </source>
</evidence>
<organism evidence="3 4">
    <name type="scientific">Puniceispirillum marinum (strain IMCC1322)</name>
    <dbReference type="NCBI Taxonomy" id="488538"/>
    <lineage>
        <taxon>Bacteria</taxon>
        <taxon>Pseudomonadati</taxon>
        <taxon>Pseudomonadota</taxon>
        <taxon>Alphaproteobacteria</taxon>
        <taxon>Candidatus Puniceispirillales</taxon>
        <taxon>Candidatus Puniceispirillaceae</taxon>
        <taxon>Candidatus Puniceispirillum</taxon>
    </lineage>
</organism>
<reference evidence="3 4" key="1">
    <citation type="journal article" date="2010" name="J. Bacteriol.">
        <title>Complete genome sequence of "Candidatus Puniceispirillum marinum" IMCC1322, a representative of the SAR116 clade in the Alphaproteobacteria.</title>
        <authorList>
            <person name="Oh H.M."/>
            <person name="Kwon K.K."/>
            <person name="Kang I."/>
            <person name="Kang S.G."/>
            <person name="Lee J.H."/>
            <person name="Kim S.J."/>
            <person name="Cho J.C."/>
        </authorList>
    </citation>
    <scope>NUCLEOTIDE SEQUENCE [LARGE SCALE GENOMIC DNA]</scope>
    <source>
        <strain evidence="3 4">IMCC1322</strain>
    </source>
</reference>
<dbReference type="GO" id="GO:0003700">
    <property type="term" value="F:DNA-binding transcription factor activity"/>
    <property type="evidence" value="ECO:0007669"/>
    <property type="project" value="InterPro"/>
</dbReference>
<dbReference type="EC" id="5.4.99.61" evidence="3"/>
<sequence>MTGKADDAFRTISEVSKMLDIPAHVLRFWETKFSSLRPLKRSGGRRYYRPTDVALLERIRDLLYKDGFTIKGAQKFMRSKTELPHDLDSVISQASDADNDLAAALALLQEARSDIARLKLAFAS</sequence>
<dbReference type="PROSITE" id="PS50937">
    <property type="entry name" value="HTH_MERR_2"/>
    <property type="match status" value="1"/>
</dbReference>
<dbReference type="InterPro" id="IPR000551">
    <property type="entry name" value="MerR-type_HTH_dom"/>
</dbReference>
<dbReference type="CDD" id="cd04765">
    <property type="entry name" value="HTH_MlrA-like_sg2"/>
    <property type="match status" value="1"/>
</dbReference>
<name>D5BPD5_PUNMI</name>
<keyword evidence="1" id="KW-0238">DNA-binding</keyword>
<dbReference type="STRING" id="488538.SAR116_0174"/>
<dbReference type="PANTHER" id="PTHR30204">
    <property type="entry name" value="REDOX-CYCLING DRUG-SENSING TRANSCRIPTIONAL ACTIVATOR SOXR"/>
    <property type="match status" value="1"/>
</dbReference>
<dbReference type="AlphaFoldDB" id="D5BPD5"/>
<keyword evidence="3" id="KW-0413">Isomerase</keyword>
<evidence type="ECO:0000313" key="3">
    <source>
        <dbReference type="EMBL" id="ADE38417.1"/>
    </source>
</evidence>